<evidence type="ECO:0008006" key="4">
    <source>
        <dbReference type="Google" id="ProtNLM"/>
    </source>
</evidence>
<dbReference type="Proteomes" id="UP000027219">
    <property type="component" value="Unassembled WGS sequence"/>
</dbReference>
<dbReference type="STRING" id="212667.VFDL14_00860"/>
<proteinExistence type="predicted"/>
<dbReference type="PROSITE" id="PS51257">
    <property type="entry name" value="PROKAR_LIPOPROTEIN"/>
    <property type="match status" value="1"/>
</dbReference>
<dbReference type="RefSeq" id="WP_050487340.1">
    <property type="nucleotide sequence ID" value="NZ_JFFR01000003.1"/>
</dbReference>
<keyword evidence="1" id="KW-0732">Signal</keyword>
<gene>
    <name evidence="2" type="ORF">VFDL14_00860</name>
</gene>
<keyword evidence="3" id="KW-1185">Reference proteome</keyword>
<dbReference type="AlphaFoldDB" id="A0A066UV16"/>
<reference evidence="2 3" key="1">
    <citation type="submission" date="2014-02" db="EMBL/GenBank/DDBJ databases">
        <title>Vibrio fortis Dalian14 Genome Sequencing.</title>
        <authorList>
            <person name="Wang Y."/>
            <person name="Song L."/>
            <person name="Liu G."/>
            <person name="Ding J."/>
        </authorList>
    </citation>
    <scope>NUCLEOTIDE SEQUENCE [LARGE SCALE GENOMIC DNA]</scope>
    <source>
        <strain evidence="2 3">Dalian14</strain>
    </source>
</reference>
<evidence type="ECO:0000256" key="1">
    <source>
        <dbReference type="SAM" id="SignalP"/>
    </source>
</evidence>
<feature type="signal peptide" evidence="1">
    <location>
        <begin position="1"/>
        <end position="22"/>
    </location>
</feature>
<feature type="chain" id="PRO_5001631431" description="Lipoprotein" evidence="1">
    <location>
        <begin position="23"/>
        <end position="446"/>
    </location>
</feature>
<comment type="caution">
    <text evidence="2">The sequence shown here is derived from an EMBL/GenBank/DDBJ whole genome shotgun (WGS) entry which is preliminary data.</text>
</comment>
<organism evidence="2 3">
    <name type="scientific">Vibrio fortis</name>
    <dbReference type="NCBI Taxonomy" id="212667"/>
    <lineage>
        <taxon>Bacteria</taxon>
        <taxon>Pseudomonadati</taxon>
        <taxon>Pseudomonadota</taxon>
        <taxon>Gammaproteobacteria</taxon>
        <taxon>Vibrionales</taxon>
        <taxon>Vibrionaceae</taxon>
        <taxon>Vibrio</taxon>
    </lineage>
</organism>
<accession>A0A066UV16</accession>
<evidence type="ECO:0000313" key="2">
    <source>
        <dbReference type="EMBL" id="KDN29752.1"/>
    </source>
</evidence>
<evidence type="ECO:0000313" key="3">
    <source>
        <dbReference type="Proteomes" id="UP000027219"/>
    </source>
</evidence>
<dbReference type="EMBL" id="JFFR01000003">
    <property type="protein sequence ID" value="KDN29752.1"/>
    <property type="molecule type" value="Genomic_DNA"/>
</dbReference>
<sequence length="446" mass="49618">MLQMKKRSILAGSIISALLVGCGGGSGSSSDAPASIASPNVNGTPSLTSVSTVTSTSSSSDIVDCAKAFLEKRSCDLSVIQPIGVDGTDVTIEQIESRLVVSHSWMAESFIAALREINDQDLLNLFKPLNSIVLSYDVRPSFYNTATASMYIDPRYVWRTKNEWDSIYRQDDYRKNFQTEFKFDKAQRYVEQNSYNYVTYSNTYNAATNYQRGSEHVAPGLFRLLAHELAHANDFLPASDLIQTPDSGTISTYLQKLQTLNRDLFDSNPLTSTTLRDAAQVAFRGKAMTDDVRNLTGEAAGMEFAGDKAAAFYSYSHPAEDVAMLFEAYMMYKKYNAISDFAFVSIPQSSNPSCDEWKIQWGQRSRLSDQGVQDRAVFVANRILSKSSADIRMELENLPDNPSAFAQGTGWCDSRQSGVMAASRSVQWEDNTVVIDDLRYLEDFEH</sequence>
<protein>
    <recommendedName>
        <fullName evidence="4">Lipoprotein</fullName>
    </recommendedName>
</protein>
<dbReference type="OrthoDB" id="5803286at2"/>
<name>A0A066UV16_9VIBR</name>